<gene>
    <name evidence="1" type="ORF">ACFQE1_17220</name>
</gene>
<sequence length="79" mass="8492">MATLSESDEGKFLVDVDGEQLGIVTKVEGNTAWIDPDPGIAESWLQAFGWGSADEDDYTVDGDAVDTVTDDELRVNADL</sequence>
<protein>
    <recommendedName>
        <fullName evidence="3">PRC-barrel domain containing protein</fullName>
    </recommendedName>
</protein>
<keyword evidence="2" id="KW-1185">Reference proteome</keyword>
<evidence type="ECO:0008006" key="3">
    <source>
        <dbReference type="Google" id="ProtNLM"/>
    </source>
</evidence>
<comment type="caution">
    <text evidence="1">The sequence shown here is derived from an EMBL/GenBank/DDBJ whole genome shotgun (WGS) entry which is preliminary data.</text>
</comment>
<evidence type="ECO:0000313" key="2">
    <source>
        <dbReference type="Proteomes" id="UP001596328"/>
    </source>
</evidence>
<organism evidence="1 2">
    <name type="scientific">Halobium palmae</name>
    <dbReference type="NCBI Taxonomy" id="1776492"/>
    <lineage>
        <taxon>Archaea</taxon>
        <taxon>Methanobacteriati</taxon>
        <taxon>Methanobacteriota</taxon>
        <taxon>Stenosarchaea group</taxon>
        <taxon>Halobacteria</taxon>
        <taxon>Halobacteriales</taxon>
        <taxon>Haloferacaceae</taxon>
        <taxon>Halobium</taxon>
    </lineage>
</organism>
<proteinExistence type="predicted"/>
<reference evidence="1 2" key="1">
    <citation type="journal article" date="2019" name="Int. J. Syst. Evol. Microbiol.">
        <title>The Global Catalogue of Microorganisms (GCM) 10K type strain sequencing project: providing services to taxonomists for standard genome sequencing and annotation.</title>
        <authorList>
            <consortium name="The Broad Institute Genomics Platform"/>
            <consortium name="The Broad Institute Genome Sequencing Center for Infectious Disease"/>
            <person name="Wu L."/>
            <person name="Ma J."/>
        </authorList>
    </citation>
    <scope>NUCLEOTIDE SEQUENCE [LARGE SCALE GENOMIC DNA]</scope>
    <source>
        <strain evidence="1 2">NBRC 111368</strain>
    </source>
</reference>
<evidence type="ECO:0000313" key="1">
    <source>
        <dbReference type="EMBL" id="MFC6726072.1"/>
    </source>
</evidence>
<dbReference type="AlphaFoldDB" id="A0ABD5S497"/>
<dbReference type="EMBL" id="JBHSWU010000871">
    <property type="protein sequence ID" value="MFC6726072.1"/>
    <property type="molecule type" value="Genomic_DNA"/>
</dbReference>
<dbReference type="Proteomes" id="UP001596328">
    <property type="component" value="Unassembled WGS sequence"/>
</dbReference>
<name>A0ABD5S497_9EURY</name>
<accession>A0ABD5S497</accession>